<feature type="chain" id="PRO_5046660415" evidence="1">
    <location>
        <begin position="22"/>
        <end position="660"/>
    </location>
</feature>
<dbReference type="RefSeq" id="WP_211975866.1">
    <property type="nucleotide sequence ID" value="NZ_CBFHAM010000035.1"/>
</dbReference>
<gene>
    <name evidence="3" type="ORF">KE626_25600</name>
</gene>
<dbReference type="PANTHER" id="PTHR42852">
    <property type="entry name" value="THIOL:DISULFIDE INTERCHANGE PROTEIN DSBE"/>
    <property type="match status" value="1"/>
</dbReference>
<dbReference type="CDD" id="cd02966">
    <property type="entry name" value="TlpA_like_family"/>
    <property type="match status" value="1"/>
</dbReference>
<organism evidence="3 4">
    <name type="scientific">Chitinophaga hostae</name>
    <dbReference type="NCBI Taxonomy" id="2831022"/>
    <lineage>
        <taxon>Bacteria</taxon>
        <taxon>Pseudomonadati</taxon>
        <taxon>Bacteroidota</taxon>
        <taxon>Chitinophagia</taxon>
        <taxon>Chitinophagales</taxon>
        <taxon>Chitinophagaceae</taxon>
        <taxon>Chitinophaga</taxon>
    </lineage>
</organism>
<keyword evidence="1" id="KW-0732">Signal</keyword>
<dbReference type="Gene3D" id="3.40.30.10">
    <property type="entry name" value="Glutaredoxin"/>
    <property type="match status" value="1"/>
</dbReference>
<dbReference type="PROSITE" id="PS51352">
    <property type="entry name" value="THIOREDOXIN_2"/>
    <property type="match status" value="1"/>
</dbReference>
<dbReference type="SUPFAM" id="SSF52833">
    <property type="entry name" value="Thioredoxin-like"/>
    <property type="match status" value="1"/>
</dbReference>
<dbReference type="Proteomes" id="UP000676386">
    <property type="component" value="Unassembled WGS sequence"/>
</dbReference>
<evidence type="ECO:0000313" key="4">
    <source>
        <dbReference type="Proteomes" id="UP000676386"/>
    </source>
</evidence>
<dbReference type="InterPro" id="IPR050553">
    <property type="entry name" value="Thioredoxin_ResA/DsbE_sf"/>
</dbReference>
<dbReference type="InterPro" id="IPR013766">
    <property type="entry name" value="Thioredoxin_domain"/>
</dbReference>
<evidence type="ECO:0000256" key="1">
    <source>
        <dbReference type="SAM" id="SignalP"/>
    </source>
</evidence>
<dbReference type="PANTHER" id="PTHR42852:SF17">
    <property type="entry name" value="THIOREDOXIN-LIKE PROTEIN HI_1115"/>
    <property type="match status" value="1"/>
</dbReference>
<keyword evidence="4" id="KW-1185">Reference proteome</keyword>
<feature type="domain" description="Thioredoxin" evidence="2">
    <location>
        <begin position="499"/>
        <end position="658"/>
    </location>
</feature>
<feature type="signal peptide" evidence="1">
    <location>
        <begin position="1"/>
        <end position="21"/>
    </location>
</feature>
<name>A0ABS5J679_9BACT</name>
<evidence type="ECO:0000259" key="2">
    <source>
        <dbReference type="PROSITE" id="PS51352"/>
    </source>
</evidence>
<reference evidence="3 4" key="1">
    <citation type="submission" date="2021-04" db="EMBL/GenBank/DDBJ databases">
        <title>Chitinophaga sp. nov., isolated from the rhizosphere soil.</title>
        <authorList>
            <person name="He S."/>
        </authorList>
    </citation>
    <scope>NUCLEOTIDE SEQUENCE [LARGE SCALE GENOMIC DNA]</scope>
    <source>
        <strain evidence="3 4">2R12</strain>
    </source>
</reference>
<evidence type="ECO:0000313" key="3">
    <source>
        <dbReference type="EMBL" id="MBS0030727.1"/>
    </source>
</evidence>
<dbReference type="InterPro" id="IPR000866">
    <property type="entry name" value="AhpC/TSA"/>
</dbReference>
<comment type="caution">
    <text evidence="3">The sequence shown here is derived from an EMBL/GenBank/DDBJ whole genome shotgun (WGS) entry which is preliminary data.</text>
</comment>
<dbReference type="InterPro" id="IPR036249">
    <property type="entry name" value="Thioredoxin-like_sf"/>
</dbReference>
<dbReference type="EMBL" id="JAGTXB010000017">
    <property type="protein sequence ID" value="MBS0030727.1"/>
    <property type="molecule type" value="Genomic_DNA"/>
</dbReference>
<sequence>MKKISIALSALLGLIATDVCAQQPFHVMPANPVSGEMTTIAYNPATTPLKGLAPVKGVVWVYRNNDWEAYDLPMKMVDTGWVGSFRLPVNSAIMVADFSANGIADRGGKATYAMMTHDINGREIATNYAAWAFLRTNALKDITPPIVDDAARITDDIGLFWMNTELKYHPESRRHIFYNAMTILRRADPKRADTITPREIGFISSLPDVTEKELIDISNAYRNLLAKPAQADSMNKVIISRYPDGITARDQMIYRMFIAKPDERLLRWNDFIKQFPPEKFKDVSTETSALYLEKTFRGMVYTVFLKDKKLSALDPFLDQASLISLTEFHRQLIVNAVEHGDLKPAEALPYSTKLVERIAAFADRKDGVESRYYSPEQWMQQVLDLSVAAFKGHAALLHTLGDDKTALQWMEKVKEMKAAGRADFQGLYATLLNNNNHPDAALAIAENAVRNNIATPEVIALVKKKYVKQHGSATGFQQYLDGMKSKDILTAQQEHLRAALIREPAPAFSLERLNGGTVELSKQKGNIVVLDFWATWCGPCKEALPGMQMAVDKYRADDKVKFYFIATMETKPDYKTQIKQFLSAKNYRLEVLLDGKNKTDGHLDAAYSAYASALHFSGIPAKMIIDKQGVIRWTSNGYMGSPSALADEISYIIELLKKEG</sequence>
<dbReference type="Pfam" id="PF00578">
    <property type="entry name" value="AhpC-TSA"/>
    <property type="match status" value="1"/>
</dbReference>
<protein>
    <submittedName>
        <fullName evidence="3">TlpA family protein disulfide reductase</fullName>
    </submittedName>
</protein>
<proteinExistence type="predicted"/>
<accession>A0ABS5J679</accession>